<accession>A0A1H7M5Y6</accession>
<reference evidence="3" key="1">
    <citation type="submission" date="2016-10" db="EMBL/GenBank/DDBJ databases">
        <authorList>
            <person name="Varghese N."/>
        </authorList>
    </citation>
    <scope>NUCLEOTIDE SEQUENCE [LARGE SCALE GENOMIC DNA]</scope>
    <source>
        <strain evidence="3">ACV-9</strain>
    </source>
</reference>
<protein>
    <submittedName>
        <fullName evidence="2">Predicted DNA-binding transcriptional regulator YafY, contains an HTH and WYL domains</fullName>
    </submittedName>
</protein>
<dbReference type="AlphaFoldDB" id="A0A1H7M5Y6"/>
<dbReference type="InterPro" id="IPR026881">
    <property type="entry name" value="WYL_dom"/>
</dbReference>
<evidence type="ECO:0000313" key="2">
    <source>
        <dbReference type="EMBL" id="SEL06624.1"/>
    </source>
</evidence>
<sequence>MPHVGGQKYKILNEYQILMNESDEQHQINAIEMTRRLEARGISAERKTVYKDMATLMEAGVDVVKGDKGYYIGSRVFELAELKLLVDAVGASKFISQKKTKELVEKITTLASMDEATQLTRQVVVPEKRSTGNEKIFYSIDVIYQCLDNNKKMSFKYQDWTLTKEMKPRHGGKIYVVSPAFLLRNDENYYLVAYDDDSQQIRHYRVDKIISAEMLEEERSGDKQRGALNPHEYAKQHISMFAGDERVVTIRFDKRLIGVVLDKFGADIDIRAEGEDLVRARISVAVSPQLYGWLTGIGATICFPEEEERKFKDYIKAIIDK</sequence>
<dbReference type="RefSeq" id="WP_044936285.1">
    <property type="nucleotide sequence ID" value="NZ_FNZX01000021.1"/>
</dbReference>
<dbReference type="EMBL" id="FNZX01000021">
    <property type="protein sequence ID" value="SEL06624.1"/>
    <property type="molecule type" value="Genomic_DNA"/>
</dbReference>
<evidence type="ECO:0000259" key="1">
    <source>
        <dbReference type="Pfam" id="PF13280"/>
    </source>
</evidence>
<dbReference type="PROSITE" id="PS52050">
    <property type="entry name" value="WYL"/>
    <property type="match status" value="1"/>
</dbReference>
<keyword evidence="3" id="KW-1185">Reference proteome</keyword>
<name>A0A1H7M5Y6_9FIRM</name>
<proteinExistence type="predicted"/>
<dbReference type="GO" id="GO:0003677">
    <property type="term" value="F:DNA binding"/>
    <property type="evidence" value="ECO:0007669"/>
    <property type="project" value="UniProtKB-KW"/>
</dbReference>
<dbReference type="PANTHER" id="PTHR34580:SF1">
    <property type="entry name" value="PROTEIN PAFC"/>
    <property type="match status" value="1"/>
</dbReference>
<feature type="domain" description="WYL" evidence="1">
    <location>
        <begin position="141"/>
        <end position="214"/>
    </location>
</feature>
<gene>
    <name evidence="2" type="ORF">SAMN02910377_02562</name>
</gene>
<dbReference type="Pfam" id="PF13280">
    <property type="entry name" value="WYL"/>
    <property type="match status" value="1"/>
</dbReference>
<dbReference type="InterPro" id="IPR051534">
    <property type="entry name" value="CBASS_pafABC_assoc_protein"/>
</dbReference>
<dbReference type="PANTHER" id="PTHR34580">
    <property type="match status" value="1"/>
</dbReference>
<evidence type="ECO:0000313" key="3">
    <source>
        <dbReference type="Proteomes" id="UP000182321"/>
    </source>
</evidence>
<keyword evidence="2" id="KW-0238">DNA-binding</keyword>
<dbReference type="InterPro" id="IPR036390">
    <property type="entry name" value="WH_DNA-bd_sf"/>
</dbReference>
<dbReference type="SUPFAM" id="SSF46785">
    <property type="entry name" value="Winged helix' DNA-binding domain"/>
    <property type="match status" value="1"/>
</dbReference>
<dbReference type="Proteomes" id="UP000182321">
    <property type="component" value="Unassembled WGS sequence"/>
</dbReference>
<organism evidence="2 3">
    <name type="scientific">Pseudobutyrivibrio ruminis</name>
    <dbReference type="NCBI Taxonomy" id="46206"/>
    <lineage>
        <taxon>Bacteria</taxon>
        <taxon>Bacillati</taxon>
        <taxon>Bacillota</taxon>
        <taxon>Clostridia</taxon>
        <taxon>Lachnospirales</taxon>
        <taxon>Lachnospiraceae</taxon>
        <taxon>Pseudobutyrivibrio</taxon>
    </lineage>
</organism>